<accession>I0IMB7</accession>
<organism evidence="4 5">
    <name type="scientific">Leptospirillum ferrooxidans (strain C2-3)</name>
    <dbReference type="NCBI Taxonomy" id="1162668"/>
    <lineage>
        <taxon>Bacteria</taxon>
        <taxon>Pseudomonadati</taxon>
        <taxon>Nitrospirota</taxon>
        <taxon>Nitrospiria</taxon>
        <taxon>Nitrospirales</taxon>
        <taxon>Nitrospiraceae</taxon>
        <taxon>Leptospirillum</taxon>
    </lineage>
</organism>
<gene>
    <name evidence="4" type="ordered locus">LFE_0701</name>
</gene>
<keyword evidence="1" id="KW-0547">Nucleotide-binding</keyword>
<feature type="domain" description="ABC transporter" evidence="3">
    <location>
        <begin position="2"/>
        <end position="236"/>
    </location>
</feature>
<dbReference type="SUPFAM" id="SSF52540">
    <property type="entry name" value="P-loop containing nucleoside triphosphate hydrolases"/>
    <property type="match status" value="1"/>
</dbReference>
<evidence type="ECO:0000256" key="2">
    <source>
        <dbReference type="ARBA" id="ARBA00022840"/>
    </source>
</evidence>
<proteinExistence type="predicted"/>
<evidence type="ECO:0000313" key="4">
    <source>
        <dbReference type="EMBL" id="BAM06416.1"/>
    </source>
</evidence>
<reference evidence="5" key="2">
    <citation type="submission" date="2012-03" db="EMBL/GenBank/DDBJ databases">
        <title>The complete genome sequence of the pioneer microbe on fresh volcanic deposit, Leptospirillum ferrooxidans strain C2-3.</title>
        <authorList>
            <person name="Fujimura R."/>
            <person name="Sato Y."/>
            <person name="Nishizawa T."/>
            <person name="Nanba K."/>
            <person name="Oshima K."/>
            <person name="Hattori M."/>
            <person name="Kamijo T."/>
            <person name="Ohta H."/>
        </authorList>
    </citation>
    <scope>NUCLEOTIDE SEQUENCE [LARGE SCALE GENOMIC DNA]</scope>
    <source>
        <strain evidence="5">C2-3</strain>
    </source>
</reference>
<dbReference type="OrthoDB" id="9778547at2"/>
<dbReference type="InterPro" id="IPR027417">
    <property type="entry name" value="P-loop_NTPase"/>
</dbReference>
<reference evidence="4 5" key="1">
    <citation type="journal article" date="2012" name="J. Bacteriol.">
        <title>Complete Genome Sequence of Leptospirillum ferrooxidans Strain C2-3, Isolated from a Fresh Volcanic Ash Deposit on the Island of Miyake, Japan.</title>
        <authorList>
            <person name="Fujimura R."/>
            <person name="Sato Y."/>
            <person name="Nishizawa T."/>
            <person name="Oshima K."/>
            <person name="Kim S.-W."/>
            <person name="Hattori M."/>
            <person name="Kamijo T."/>
            <person name="Ohta H."/>
        </authorList>
    </citation>
    <scope>NUCLEOTIDE SEQUENCE [LARGE SCALE GENOMIC DNA]</scope>
    <source>
        <strain evidence="4 5">C2-3</strain>
    </source>
</reference>
<dbReference type="SMART" id="SM00382">
    <property type="entry name" value="AAA"/>
    <property type="match status" value="1"/>
</dbReference>
<dbReference type="EMBL" id="AP012342">
    <property type="protein sequence ID" value="BAM06416.1"/>
    <property type="molecule type" value="Genomic_DNA"/>
</dbReference>
<dbReference type="PATRIC" id="fig|1162668.3.peg.811"/>
<evidence type="ECO:0000313" key="5">
    <source>
        <dbReference type="Proteomes" id="UP000007382"/>
    </source>
</evidence>
<dbReference type="InterPro" id="IPR003593">
    <property type="entry name" value="AAA+_ATPase"/>
</dbReference>
<keyword evidence="5" id="KW-1185">Reference proteome</keyword>
<sequence length="314" mass="35237">MIHVDKLRKDYLQKRKTITAVDSISFEVQKGEFFSLLGPNGAGKTTTISILSTILSPTSGHVFINGIDVQKDPHGVRQHIGVIFQDPSLDDRLSAQENMDFHGRLYGMKPSDRLQRSEILLKMVDLWDRRNSLIRTFSGGMKRRLEIARGLMHRPLLLILDEPTIGLDPKSRRDIWQYIHQARKEWAMTILLTTHYLEEADGADRVAIMNKGKIVAMDTPGILKSSLGPGLVTLEVLPENIDRVKTELDQLYGISRFTFETDSILKFQMPSTISSPSILLQSLPPVIAGFTIGTPTLDDVFISLTGDGDKINEE</sequence>
<name>I0IMB7_LEPFC</name>
<evidence type="ECO:0000256" key="1">
    <source>
        <dbReference type="ARBA" id="ARBA00022741"/>
    </source>
</evidence>
<dbReference type="GO" id="GO:0016887">
    <property type="term" value="F:ATP hydrolysis activity"/>
    <property type="evidence" value="ECO:0007669"/>
    <property type="project" value="InterPro"/>
</dbReference>
<dbReference type="PANTHER" id="PTHR43582">
    <property type="entry name" value="LINEARMYCIN RESISTANCE ATP-BINDING PROTEIN LNRL"/>
    <property type="match status" value="1"/>
</dbReference>
<dbReference type="HOGENOM" id="CLU_000604_1_2_0"/>
<dbReference type="GO" id="GO:0005524">
    <property type="term" value="F:ATP binding"/>
    <property type="evidence" value="ECO:0007669"/>
    <property type="project" value="UniProtKB-KW"/>
</dbReference>
<dbReference type="PANTHER" id="PTHR43582:SF2">
    <property type="entry name" value="LINEARMYCIN RESISTANCE ATP-BINDING PROTEIN LNRL"/>
    <property type="match status" value="1"/>
</dbReference>
<dbReference type="PROSITE" id="PS50893">
    <property type="entry name" value="ABC_TRANSPORTER_2"/>
    <property type="match status" value="1"/>
</dbReference>
<dbReference type="InterPro" id="IPR017871">
    <property type="entry name" value="ABC_transporter-like_CS"/>
</dbReference>
<dbReference type="InterPro" id="IPR003439">
    <property type="entry name" value="ABC_transporter-like_ATP-bd"/>
</dbReference>
<protein>
    <submittedName>
        <fullName evidence="4">Putative daunorubicin resistance ABC transporter ATP-binding subunit</fullName>
    </submittedName>
</protein>
<dbReference type="Gene3D" id="3.40.50.300">
    <property type="entry name" value="P-loop containing nucleotide triphosphate hydrolases"/>
    <property type="match status" value="1"/>
</dbReference>
<evidence type="ECO:0000259" key="3">
    <source>
        <dbReference type="PROSITE" id="PS50893"/>
    </source>
</evidence>
<dbReference type="Proteomes" id="UP000007382">
    <property type="component" value="Chromosome"/>
</dbReference>
<dbReference type="RefSeq" id="WP_014448908.1">
    <property type="nucleotide sequence ID" value="NC_017094.1"/>
</dbReference>
<dbReference type="AlphaFoldDB" id="I0IMB7"/>
<keyword evidence="2 4" id="KW-0067">ATP-binding</keyword>
<dbReference type="eggNOG" id="COG1131">
    <property type="taxonomic scope" value="Bacteria"/>
</dbReference>
<dbReference type="STRING" id="1162668.LFE_0701"/>
<dbReference type="KEGG" id="lfc:LFE_0701"/>
<dbReference type="Pfam" id="PF00005">
    <property type="entry name" value="ABC_tran"/>
    <property type="match status" value="1"/>
</dbReference>
<dbReference type="PROSITE" id="PS00211">
    <property type="entry name" value="ABC_TRANSPORTER_1"/>
    <property type="match status" value="1"/>
</dbReference>